<organism evidence="1 2">
    <name type="scientific">Roseovarius nubinhibens (strain ATCC BAA-591 / DSM 15170 / ISM)</name>
    <dbReference type="NCBI Taxonomy" id="89187"/>
    <lineage>
        <taxon>Bacteria</taxon>
        <taxon>Pseudomonadati</taxon>
        <taxon>Pseudomonadota</taxon>
        <taxon>Alphaproteobacteria</taxon>
        <taxon>Rhodobacterales</taxon>
        <taxon>Roseobacteraceae</taxon>
        <taxon>Roseovarius</taxon>
    </lineage>
</organism>
<dbReference type="STRING" id="89187.ISM_16810"/>
<gene>
    <name evidence="1" type="ORF">ISM_16810</name>
</gene>
<sequence>MAPPISVATREKMPEPCAEFLIYDEDAPARHSLRFAISQSVHPCLYKDQQEDQ</sequence>
<dbReference type="AlphaFoldDB" id="A3SQ06"/>
<name>A3SQ06_ROSNI</name>
<evidence type="ECO:0000313" key="2">
    <source>
        <dbReference type="Proteomes" id="UP000005954"/>
    </source>
</evidence>
<keyword evidence="2" id="KW-1185">Reference proteome</keyword>
<protein>
    <submittedName>
        <fullName evidence="1">Uncharacterized protein</fullName>
    </submittedName>
</protein>
<evidence type="ECO:0000313" key="1">
    <source>
        <dbReference type="EMBL" id="EAP76546.1"/>
    </source>
</evidence>
<accession>A3SQ06</accession>
<reference evidence="1 2" key="1">
    <citation type="submission" date="2005-12" db="EMBL/GenBank/DDBJ databases">
        <authorList>
            <person name="Moran M.A."/>
            <person name="Ferriera S."/>
            <person name="Johnson J."/>
            <person name="Kravitz S."/>
            <person name="Halpern A."/>
            <person name="Remington K."/>
            <person name="Beeson K."/>
            <person name="Tran B."/>
            <person name="Rogers Y.-H."/>
            <person name="Friedman R."/>
            <person name="Venter J.C."/>
        </authorList>
    </citation>
    <scope>NUCLEOTIDE SEQUENCE [LARGE SCALE GENOMIC DNA]</scope>
    <source>
        <strain evidence="2">ATCC BAA-591 / DSM 15170 / ISM</strain>
    </source>
</reference>
<comment type="caution">
    <text evidence="1">The sequence shown here is derived from an EMBL/GenBank/DDBJ whole genome shotgun (WGS) entry which is preliminary data.</text>
</comment>
<dbReference type="Proteomes" id="UP000005954">
    <property type="component" value="Unassembled WGS sequence"/>
</dbReference>
<proteinExistence type="predicted"/>
<dbReference type="HOGENOM" id="CLU_3065831_0_0_5"/>
<dbReference type="EMBL" id="AALY01000002">
    <property type="protein sequence ID" value="EAP76546.1"/>
    <property type="molecule type" value="Genomic_DNA"/>
</dbReference>